<evidence type="ECO:0000256" key="4">
    <source>
        <dbReference type="ARBA" id="ARBA00023316"/>
    </source>
</evidence>
<dbReference type="Proteomes" id="UP000018559">
    <property type="component" value="Unassembled WGS sequence"/>
</dbReference>
<dbReference type="NCBIfam" id="NF003464">
    <property type="entry name" value="PRK05087.1"/>
    <property type="match status" value="1"/>
</dbReference>
<dbReference type="HAMAP" id="MF_00565">
    <property type="entry name" value="DltC"/>
    <property type="match status" value="1"/>
</dbReference>
<protein>
    <recommendedName>
        <fullName evidence="5">D-alanyl carrier protein</fullName>
        <shortName evidence="5">DCP</shortName>
    </recommendedName>
    <alternativeName>
        <fullName evidence="5">D-alanine--poly(phosphoribitol) ligase subunit 2</fullName>
    </alternativeName>
</protein>
<feature type="modified residue" description="O-(pantetheine 4'-phosphoryl)serine" evidence="5">
    <location>
        <position position="34"/>
    </location>
</feature>
<evidence type="ECO:0000256" key="1">
    <source>
        <dbReference type="ARBA" id="ARBA00022450"/>
    </source>
</evidence>
<sequence length="77" mass="8671">MEQEVLNLLEELTGSDEVQTNSDLDLFESGLLDSMATVQLLLELDATFDIEVPVSEFERSEWNTPAKVIAKVKELQD</sequence>
<dbReference type="InterPro" id="IPR036736">
    <property type="entry name" value="ACP-like_sf"/>
</dbReference>
<comment type="similarity">
    <text evidence="5">Belongs to the DltC family.</text>
</comment>
<keyword evidence="2 5" id="KW-0963">Cytoplasm</keyword>
<comment type="pathway">
    <text evidence="5">Cell wall biogenesis; lipoteichoic acid biosynthesis.</text>
</comment>
<dbReference type="AlphaFoldDB" id="V7HUS3"/>
<dbReference type="SUPFAM" id="SSF47336">
    <property type="entry name" value="ACP-like"/>
    <property type="match status" value="1"/>
</dbReference>
<comment type="subcellular location">
    <subcellularLocation>
        <location evidence="5">Cytoplasm</location>
    </subcellularLocation>
</comment>
<keyword evidence="4 5" id="KW-0961">Cell wall biogenesis/degradation</keyword>
<reference evidence="7 8" key="1">
    <citation type="journal article" date="2014" name="Genome Announc.">
        <title>The Genome of the Predominant Equine Lactobacillus Species, Lactobacillus equi, Is Reflective of Its Lifestyle Adaptations to an Herbivorous Host.</title>
        <authorList>
            <person name="O'Donnell M.M."/>
            <person name="Harris H.M."/>
            <person name="O'Toole P.W."/>
            <person name="Ross R.P."/>
        </authorList>
    </citation>
    <scope>NUCLEOTIDE SEQUENCE [LARGE SCALE GENOMIC DNA]</scope>
    <source>
        <strain evidence="7 8">DPC 6820</strain>
    </source>
</reference>
<dbReference type="GO" id="GO:0036370">
    <property type="term" value="F:D-alanyl carrier activity"/>
    <property type="evidence" value="ECO:0007669"/>
    <property type="project" value="UniProtKB-UniRule"/>
</dbReference>
<comment type="function">
    <text evidence="5">Carrier protein involved in the D-alanylation of lipoteichoic acid (LTA). The loading of thioester-linked D-alanine onto DltC is catalyzed by D-alanine--D-alanyl carrier protein ligase DltA. The DltC-carried D-alanyl group is further transferred to cell membrane phosphatidylglycerol (PG) by forming an ester bond, probably catalyzed by DltD. D-alanylation of LTA plays an important role in modulating the properties of the cell wall in Gram-positive bacteria, influencing the net charge of the cell wall.</text>
</comment>
<evidence type="ECO:0000313" key="7">
    <source>
        <dbReference type="EMBL" id="ETA73652.1"/>
    </source>
</evidence>
<comment type="caution">
    <text evidence="7">The sequence shown here is derived from an EMBL/GenBank/DDBJ whole genome shotgun (WGS) entry which is preliminary data.</text>
</comment>
<accession>V7HUS3</accession>
<dbReference type="PATRIC" id="fig|1392007.3.peg.1536"/>
<evidence type="ECO:0000256" key="5">
    <source>
        <dbReference type="HAMAP-Rule" id="MF_00565"/>
    </source>
</evidence>
<dbReference type="Gene3D" id="1.10.1200.10">
    <property type="entry name" value="ACP-like"/>
    <property type="match status" value="1"/>
</dbReference>
<dbReference type="UniPathway" id="UPA00556"/>
<dbReference type="PROSITE" id="PS50075">
    <property type="entry name" value="CARRIER"/>
    <property type="match status" value="1"/>
</dbReference>
<comment type="PTM">
    <text evidence="5">4'-phosphopantetheine is transferred from CoA to a specific serine of apo-DCP.</text>
</comment>
<dbReference type="GO" id="GO:0005737">
    <property type="term" value="C:cytoplasm"/>
    <property type="evidence" value="ECO:0007669"/>
    <property type="project" value="UniProtKB-SubCell"/>
</dbReference>
<dbReference type="GO" id="GO:0016874">
    <property type="term" value="F:ligase activity"/>
    <property type="evidence" value="ECO:0007669"/>
    <property type="project" value="UniProtKB-KW"/>
</dbReference>
<dbReference type="NCBIfam" id="TIGR01688">
    <property type="entry name" value="dltC"/>
    <property type="match status" value="1"/>
</dbReference>
<dbReference type="RefSeq" id="WP_023860137.1">
    <property type="nucleotide sequence ID" value="NZ_AWWH01000165.1"/>
</dbReference>
<dbReference type="InterPro" id="IPR003230">
    <property type="entry name" value="DltC"/>
</dbReference>
<evidence type="ECO:0000313" key="8">
    <source>
        <dbReference type="Proteomes" id="UP000018559"/>
    </source>
</evidence>
<dbReference type="InterPro" id="IPR009081">
    <property type="entry name" value="PP-bd_ACP"/>
</dbReference>
<keyword evidence="3 5" id="KW-0597">Phosphoprotein</keyword>
<gene>
    <name evidence="5" type="primary">dltC</name>
    <name evidence="7" type="ORF">LEQ_1613c</name>
</gene>
<evidence type="ECO:0000259" key="6">
    <source>
        <dbReference type="PROSITE" id="PS50075"/>
    </source>
</evidence>
<dbReference type="GO" id="GO:0071555">
    <property type="term" value="P:cell wall organization"/>
    <property type="evidence" value="ECO:0007669"/>
    <property type="project" value="UniProtKB-KW"/>
</dbReference>
<evidence type="ECO:0000256" key="2">
    <source>
        <dbReference type="ARBA" id="ARBA00022490"/>
    </source>
</evidence>
<name>V7HUS3_9LACO</name>
<dbReference type="Pfam" id="PF00550">
    <property type="entry name" value="PP-binding"/>
    <property type="match status" value="1"/>
</dbReference>
<organism evidence="7 8">
    <name type="scientific">Ligilactobacillus equi DPC 6820</name>
    <dbReference type="NCBI Taxonomy" id="1392007"/>
    <lineage>
        <taxon>Bacteria</taxon>
        <taxon>Bacillati</taxon>
        <taxon>Bacillota</taxon>
        <taxon>Bacilli</taxon>
        <taxon>Lactobacillales</taxon>
        <taxon>Lactobacillaceae</taxon>
        <taxon>Ligilactobacillus</taxon>
    </lineage>
</organism>
<evidence type="ECO:0000256" key="3">
    <source>
        <dbReference type="ARBA" id="ARBA00022553"/>
    </source>
</evidence>
<proteinExistence type="inferred from homology"/>
<keyword evidence="7" id="KW-0436">Ligase</keyword>
<dbReference type="EMBL" id="AWWH01000165">
    <property type="protein sequence ID" value="ETA73652.1"/>
    <property type="molecule type" value="Genomic_DNA"/>
</dbReference>
<dbReference type="GO" id="GO:0070395">
    <property type="term" value="P:lipoteichoic acid biosynthetic process"/>
    <property type="evidence" value="ECO:0007669"/>
    <property type="project" value="UniProtKB-UniRule"/>
</dbReference>
<feature type="domain" description="Carrier" evidence="6">
    <location>
        <begin position="1"/>
        <end position="76"/>
    </location>
</feature>
<keyword evidence="1 5" id="KW-0596">Phosphopantetheine</keyword>
<keyword evidence="8" id="KW-1185">Reference proteome</keyword>